<evidence type="ECO:0000313" key="11">
    <source>
        <dbReference type="Proteomes" id="UP000635565"/>
    </source>
</evidence>
<dbReference type="EC" id="6.3.5.4" evidence="3"/>
<evidence type="ECO:0000256" key="4">
    <source>
        <dbReference type="ARBA" id="ARBA00022741"/>
    </source>
</evidence>
<gene>
    <name evidence="10" type="ORF">KSZ_49990</name>
</gene>
<evidence type="ECO:0000256" key="2">
    <source>
        <dbReference type="ARBA" id="ARBA00005752"/>
    </source>
</evidence>
<dbReference type="InterPro" id="IPR033738">
    <property type="entry name" value="AsnB_N"/>
</dbReference>
<dbReference type="PROSITE" id="PS51278">
    <property type="entry name" value="GATASE_TYPE_2"/>
    <property type="match status" value="1"/>
</dbReference>
<dbReference type="PANTHER" id="PTHR43284">
    <property type="entry name" value="ASPARAGINE SYNTHETASE (GLUTAMINE-HYDROLYZING)"/>
    <property type="match status" value="1"/>
</dbReference>
<dbReference type="Pfam" id="PF00733">
    <property type="entry name" value="Asn_synthase"/>
    <property type="match status" value="1"/>
</dbReference>
<sequence>MCGITGWIDWEQDLSAQQAVLEEMACTLKERGPDREGYWLSPRAALAHRRLIVIDPIGGKQPMLFTQGEQTYALTYNGEIYNFRELREELRTRDHVFRTHSDTEVLLHAYVEWGEDCVNHFNGIFAFAIWDEARQRLFIARDHLGVKPLFYAQVGSAIVFGSEIKALLAHPRIEPILDDEGMKAIFVSIFLSGGGIFRDIQELRPGHCATFTRERTHVRQYWQLVSRPHTDDLETTAEYIRSLLIDTVKRQLIADVPVVTLLSGGLDSSGVTSLAAREFQRENQVLNTYAINYVNSEEHFEGSALPGGRVSA</sequence>
<keyword evidence="7" id="KW-0315">Glutamine amidotransferase</keyword>
<dbReference type="EMBL" id="BNJJ01000015">
    <property type="protein sequence ID" value="GHO86993.1"/>
    <property type="molecule type" value="Genomic_DNA"/>
</dbReference>
<dbReference type="NCBIfam" id="TIGR01536">
    <property type="entry name" value="asn_synth_AEB"/>
    <property type="match status" value="1"/>
</dbReference>
<keyword evidence="6" id="KW-0061">Asparagine biosynthesis</keyword>
<evidence type="ECO:0000256" key="6">
    <source>
        <dbReference type="ARBA" id="ARBA00022888"/>
    </source>
</evidence>
<dbReference type="InterPro" id="IPR051786">
    <property type="entry name" value="ASN_synthetase/amidase"/>
</dbReference>
<evidence type="ECO:0000256" key="3">
    <source>
        <dbReference type="ARBA" id="ARBA00012737"/>
    </source>
</evidence>
<keyword evidence="11" id="KW-1185">Reference proteome</keyword>
<dbReference type="Gene3D" id="3.60.20.10">
    <property type="entry name" value="Glutamine Phosphoribosylpyrophosphate, subunit 1, domain 1"/>
    <property type="match status" value="1"/>
</dbReference>
<keyword evidence="6" id="KW-0028">Amino-acid biosynthesis</keyword>
<dbReference type="InterPro" id="IPR029055">
    <property type="entry name" value="Ntn_hydrolases_N"/>
</dbReference>
<comment type="pathway">
    <text evidence="1">Amino-acid biosynthesis; L-asparagine biosynthesis; L-asparagine from L-aspartate (L-Gln route): step 1/1.</text>
</comment>
<dbReference type="PANTHER" id="PTHR43284:SF1">
    <property type="entry name" value="ASPARAGINE SYNTHETASE"/>
    <property type="match status" value="1"/>
</dbReference>
<dbReference type="CDD" id="cd00712">
    <property type="entry name" value="AsnB"/>
    <property type="match status" value="1"/>
</dbReference>
<dbReference type="SUPFAM" id="SSF52402">
    <property type="entry name" value="Adenine nucleotide alpha hydrolases-like"/>
    <property type="match status" value="1"/>
</dbReference>
<dbReference type="SUPFAM" id="SSF56235">
    <property type="entry name" value="N-terminal nucleophile aminohydrolases (Ntn hydrolases)"/>
    <property type="match status" value="1"/>
</dbReference>
<dbReference type="InterPro" id="IPR006426">
    <property type="entry name" value="Asn_synth_AEB"/>
</dbReference>
<dbReference type="InterPro" id="IPR017932">
    <property type="entry name" value="GATase_2_dom"/>
</dbReference>
<dbReference type="Pfam" id="PF13537">
    <property type="entry name" value="GATase_7"/>
    <property type="match status" value="1"/>
</dbReference>
<keyword evidence="5" id="KW-0067">ATP-binding</keyword>
<dbReference type="InterPro" id="IPR001962">
    <property type="entry name" value="Asn_synthase"/>
</dbReference>
<comment type="caution">
    <text evidence="10">The sequence shown here is derived from an EMBL/GenBank/DDBJ whole genome shotgun (WGS) entry which is preliminary data.</text>
</comment>
<organism evidence="10 11">
    <name type="scientific">Dictyobacter formicarum</name>
    <dbReference type="NCBI Taxonomy" id="2778368"/>
    <lineage>
        <taxon>Bacteria</taxon>
        <taxon>Bacillati</taxon>
        <taxon>Chloroflexota</taxon>
        <taxon>Ktedonobacteria</taxon>
        <taxon>Ktedonobacterales</taxon>
        <taxon>Dictyobacteraceae</taxon>
        <taxon>Dictyobacter</taxon>
    </lineage>
</organism>
<dbReference type="Gene3D" id="3.40.50.620">
    <property type="entry name" value="HUPs"/>
    <property type="match status" value="1"/>
</dbReference>
<reference evidence="10 11" key="1">
    <citation type="journal article" date="2021" name="Int. J. Syst. Evol. Microbiol.">
        <title>Reticulibacter mediterranei gen. nov., sp. nov., within the new family Reticulibacteraceae fam. nov., and Ktedonospora formicarum gen. nov., sp. nov., Ktedonobacter robiniae sp. nov., Dictyobacter formicarum sp. nov. and Dictyobacter arantiisoli sp. nov., belonging to the class Ktedonobacteria.</title>
        <authorList>
            <person name="Yabe S."/>
            <person name="Zheng Y."/>
            <person name="Wang C.M."/>
            <person name="Sakai Y."/>
            <person name="Abe K."/>
            <person name="Yokota A."/>
            <person name="Donadio S."/>
            <person name="Cavaletti L."/>
            <person name="Monciardini P."/>
        </authorList>
    </citation>
    <scope>NUCLEOTIDE SEQUENCE [LARGE SCALE GENOMIC DNA]</scope>
    <source>
        <strain evidence="10 11">SOSP1-9</strain>
    </source>
</reference>
<dbReference type="InterPro" id="IPR014729">
    <property type="entry name" value="Rossmann-like_a/b/a_fold"/>
</dbReference>
<evidence type="ECO:0000256" key="8">
    <source>
        <dbReference type="ARBA" id="ARBA00048741"/>
    </source>
</evidence>
<evidence type="ECO:0000256" key="5">
    <source>
        <dbReference type="ARBA" id="ARBA00022840"/>
    </source>
</evidence>
<protein>
    <recommendedName>
        <fullName evidence="3">asparagine synthase (glutamine-hydrolyzing)</fullName>
        <ecNumber evidence="3">6.3.5.4</ecNumber>
    </recommendedName>
</protein>
<accession>A0ABQ3VN04</accession>
<evidence type="ECO:0000259" key="9">
    <source>
        <dbReference type="PROSITE" id="PS51278"/>
    </source>
</evidence>
<evidence type="ECO:0000256" key="7">
    <source>
        <dbReference type="ARBA" id="ARBA00022962"/>
    </source>
</evidence>
<evidence type="ECO:0000313" key="10">
    <source>
        <dbReference type="EMBL" id="GHO86993.1"/>
    </source>
</evidence>
<evidence type="ECO:0000256" key="1">
    <source>
        <dbReference type="ARBA" id="ARBA00005187"/>
    </source>
</evidence>
<comment type="catalytic activity">
    <reaction evidence="8">
        <text>L-aspartate + L-glutamine + ATP + H2O = L-asparagine + L-glutamate + AMP + diphosphate + H(+)</text>
        <dbReference type="Rhea" id="RHEA:12228"/>
        <dbReference type="ChEBI" id="CHEBI:15377"/>
        <dbReference type="ChEBI" id="CHEBI:15378"/>
        <dbReference type="ChEBI" id="CHEBI:29985"/>
        <dbReference type="ChEBI" id="CHEBI:29991"/>
        <dbReference type="ChEBI" id="CHEBI:30616"/>
        <dbReference type="ChEBI" id="CHEBI:33019"/>
        <dbReference type="ChEBI" id="CHEBI:58048"/>
        <dbReference type="ChEBI" id="CHEBI:58359"/>
        <dbReference type="ChEBI" id="CHEBI:456215"/>
        <dbReference type="EC" id="6.3.5.4"/>
    </reaction>
</comment>
<name>A0ABQ3VN04_9CHLR</name>
<proteinExistence type="inferred from homology"/>
<feature type="domain" description="Glutamine amidotransferase type-2" evidence="9">
    <location>
        <begin position="2"/>
        <end position="214"/>
    </location>
</feature>
<comment type="similarity">
    <text evidence="2">Belongs to the asparagine synthetase family.</text>
</comment>
<dbReference type="Proteomes" id="UP000635565">
    <property type="component" value="Unassembled WGS sequence"/>
</dbReference>
<keyword evidence="4" id="KW-0547">Nucleotide-binding</keyword>